<dbReference type="PANTHER" id="PTHR42749">
    <property type="entry name" value="CELL SHAPE-DETERMINING PROTEIN MREB"/>
    <property type="match status" value="1"/>
</dbReference>
<proteinExistence type="predicted"/>
<evidence type="ECO:0000313" key="3">
    <source>
        <dbReference type="Proteomes" id="UP000019487"/>
    </source>
</evidence>
<dbReference type="SUPFAM" id="SSF53067">
    <property type="entry name" value="Actin-like ATPase domain"/>
    <property type="match status" value="2"/>
</dbReference>
<comment type="caution">
    <text evidence="2">The sequence shown here is derived from an EMBL/GenBank/DDBJ whole genome shotgun (WGS) entry which is preliminary data.</text>
</comment>
<dbReference type="PANTHER" id="PTHR42749:SF8">
    <property type="entry name" value="HSP70 FAMILY PROTEIN (AFU_ORTHOLOGUE AFUA_3G13740)"/>
    <property type="match status" value="1"/>
</dbReference>
<dbReference type="Proteomes" id="UP000019487">
    <property type="component" value="Unassembled WGS sequence"/>
</dbReference>
<dbReference type="Gene3D" id="3.30.420.40">
    <property type="match status" value="2"/>
</dbReference>
<sequence>MSLNRKRNGPTLQSSGKRLAKRTATLAKNTEKKFILGIDFGTTFTSVSYFSHPINEQYPRAAPSELRSITNWPDDLACSESNGTRPQVPTETNQQYKENISRDPKSRVKRSKLRLVQTPYTLDDRVELLEIIEGLIHDKLIRKHGSKYSPDTRDVLDIFTDFLVKVLQHTKKQLIQLNNFSDGSVVEFALTVPTIWSPNASRILQTALQTAARAVKFGDTSDAIVPYIVSEPEAAATYMLAGTNSVHLGETFIIADCGGGTCDIVTYEIGTKHPLRLSEEKVTPGGDNCGGSYLNENYKQMLLDRLQDETYLLDNLPAGESLESIVNRFIPTFENDFKRRKDVTASFSLKTRLYLPGLKHSAEKRQDWEEVFNPLLERVKNLLQAQLSATFQKGLKVKAITTTMVTLDIREFNLMIADIRAWQLTRALDRVTAVSCSAVLATLNKANGPARMAESSYGFFRREPYQLSFTHGFEGHRDSTFQRDRERCPVDGEEYVHVINYFVTKLEIFAELNGMLLEYYATYFTETGSTTASKGQVCVAAAFAPGCA</sequence>
<keyword evidence="3" id="KW-1185">Reference proteome</keyword>
<dbReference type="InterPro" id="IPR043129">
    <property type="entry name" value="ATPase_NBD"/>
</dbReference>
<dbReference type="EMBL" id="AYSA01000222">
    <property type="protein sequence ID" value="ESZ94881.1"/>
    <property type="molecule type" value="Genomic_DNA"/>
</dbReference>
<dbReference type="STRING" id="1432307.W9CGA5"/>
<accession>W9CGA5</accession>
<dbReference type="CDD" id="cd10170">
    <property type="entry name" value="ASKHA_NBD_HSP70"/>
    <property type="match status" value="1"/>
</dbReference>
<protein>
    <recommendedName>
        <fullName evidence="4">Hsp70 family protein</fullName>
    </recommendedName>
</protein>
<evidence type="ECO:0008006" key="4">
    <source>
        <dbReference type="Google" id="ProtNLM"/>
    </source>
</evidence>
<reference evidence="2 3" key="1">
    <citation type="journal article" date="2014" name="Genome Announc.">
        <title>Draft genome sequence of Sclerotinia borealis, a psychrophilic plant pathogenic fungus.</title>
        <authorList>
            <person name="Mardanov A.V."/>
            <person name="Beletsky A.V."/>
            <person name="Kadnikov V.V."/>
            <person name="Ignatov A.N."/>
            <person name="Ravin N.V."/>
        </authorList>
    </citation>
    <scope>NUCLEOTIDE SEQUENCE [LARGE SCALE GENOMIC DNA]</scope>
    <source>
        <strain evidence="3">F-4157</strain>
    </source>
</reference>
<feature type="region of interest" description="Disordered" evidence="1">
    <location>
        <begin position="1"/>
        <end position="20"/>
    </location>
</feature>
<evidence type="ECO:0000256" key="1">
    <source>
        <dbReference type="SAM" id="MobiDB-lite"/>
    </source>
</evidence>
<evidence type="ECO:0000313" key="2">
    <source>
        <dbReference type="EMBL" id="ESZ94881.1"/>
    </source>
</evidence>
<name>W9CGA5_SCLBF</name>
<dbReference type="Gene3D" id="3.90.640.10">
    <property type="entry name" value="Actin, Chain A, domain 4"/>
    <property type="match status" value="1"/>
</dbReference>
<organism evidence="2 3">
    <name type="scientific">Sclerotinia borealis (strain F-4128)</name>
    <dbReference type="NCBI Taxonomy" id="1432307"/>
    <lineage>
        <taxon>Eukaryota</taxon>
        <taxon>Fungi</taxon>
        <taxon>Dikarya</taxon>
        <taxon>Ascomycota</taxon>
        <taxon>Pezizomycotina</taxon>
        <taxon>Leotiomycetes</taxon>
        <taxon>Helotiales</taxon>
        <taxon>Sclerotiniaceae</taxon>
        <taxon>Sclerotinia</taxon>
    </lineage>
</organism>
<dbReference type="AlphaFoldDB" id="W9CGA5"/>
<gene>
    <name evidence="2" type="ORF">SBOR_4757</name>
</gene>
<dbReference type="OrthoDB" id="2963168at2759"/>
<dbReference type="HOGENOM" id="CLU_009958_2_1_1"/>